<dbReference type="InterPro" id="IPR045792">
    <property type="entry name" value="DUF6036"/>
</dbReference>
<dbReference type="Pfam" id="PF19502">
    <property type="entry name" value="DUF6036"/>
    <property type="match status" value="1"/>
</dbReference>
<feature type="domain" description="DUF6036" evidence="1">
    <location>
        <begin position="13"/>
        <end position="148"/>
    </location>
</feature>
<dbReference type="Proteomes" id="UP000022645">
    <property type="component" value="Unassembled WGS sequence"/>
</dbReference>
<sequence length="199" mass="22851">MEKKELTDKDILNLLSEVNDKLHERGKSASILLSGGASMSLLFSRDRVTQDVDAVLLSSDRSEFRNVVSEVGTENGLKEDWLNDAVKGYIDFNWQREFIPIGLSNLTVYSVPADKLLAMKLSSGRSYSKDREDAIELMKHLDIRSQKEALEILEDAVPEQLLTAKTRYFTLETFNEYSERYHIEEPGLEHKNEEMEIEF</sequence>
<dbReference type="EMBL" id="JALU01000024">
    <property type="protein sequence ID" value="EUC51717.1"/>
    <property type="molecule type" value="Genomic_DNA"/>
</dbReference>
<gene>
    <name evidence="2" type="ORF">HMPREF0581_0654</name>
</gene>
<dbReference type="GO" id="GO:0016740">
    <property type="term" value="F:transferase activity"/>
    <property type="evidence" value="ECO:0007669"/>
    <property type="project" value="UniProtKB-KW"/>
</dbReference>
<organism evidence="2 3">
    <name type="scientific">Mogibacterium timidum ATCC 33093</name>
    <dbReference type="NCBI Taxonomy" id="1401079"/>
    <lineage>
        <taxon>Bacteria</taxon>
        <taxon>Bacillati</taxon>
        <taxon>Bacillota</taxon>
        <taxon>Clostridia</taxon>
        <taxon>Peptostreptococcales</taxon>
        <taxon>Anaerovoracaceae</taxon>
        <taxon>Mogibacterium</taxon>
    </lineage>
</organism>
<accession>X8IQ10</accession>
<evidence type="ECO:0000313" key="2">
    <source>
        <dbReference type="EMBL" id="EUC51717.1"/>
    </source>
</evidence>
<name>X8IQ10_9FIRM</name>
<reference evidence="2 3" key="1">
    <citation type="submission" date="2014-01" db="EMBL/GenBank/DDBJ databases">
        <authorList>
            <person name="Durkin A.S."/>
            <person name="McCorrison J."/>
            <person name="Torralba M."/>
            <person name="Gillis M."/>
            <person name="Haft D.H."/>
            <person name="Methe B."/>
            <person name="Sutton G."/>
            <person name="Nelson K.E."/>
        </authorList>
    </citation>
    <scope>NUCLEOTIDE SEQUENCE [LARGE SCALE GENOMIC DNA]</scope>
    <source>
        <strain evidence="2 3">ATCC 33093</strain>
    </source>
</reference>
<dbReference type="AlphaFoldDB" id="X8IQ10"/>
<evidence type="ECO:0000259" key="1">
    <source>
        <dbReference type="Pfam" id="PF19502"/>
    </source>
</evidence>
<evidence type="ECO:0000313" key="3">
    <source>
        <dbReference type="Proteomes" id="UP000022645"/>
    </source>
</evidence>
<keyword evidence="2" id="KW-0808">Transferase</keyword>
<comment type="caution">
    <text evidence="2">The sequence shown here is derived from an EMBL/GenBank/DDBJ whole genome shotgun (WGS) entry which is preliminary data.</text>
</comment>
<protein>
    <submittedName>
        <fullName evidence="2">Nucleotidyl transferase, PF09970 family</fullName>
    </submittedName>
</protein>
<dbReference type="PATRIC" id="fig|1401079.3.peg.1381"/>
<dbReference type="RefSeq" id="WP_036381591.1">
    <property type="nucleotide sequence ID" value="NZ_JALU01000024.1"/>
</dbReference>
<proteinExistence type="predicted"/>